<dbReference type="InterPro" id="IPR049050">
    <property type="entry name" value="nSTAND3"/>
</dbReference>
<dbReference type="Proteomes" id="UP000683360">
    <property type="component" value="Unassembled WGS sequence"/>
</dbReference>
<dbReference type="Pfam" id="PF20720">
    <property type="entry name" value="nSTAND3"/>
    <property type="match status" value="1"/>
</dbReference>
<proteinExistence type="predicted"/>
<protein>
    <submittedName>
        <fullName evidence="2">ASB14</fullName>
    </submittedName>
</protein>
<evidence type="ECO:0000313" key="3">
    <source>
        <dbReference type="Proteomes" id="UP000683360"/>
    </source>
</evidence>
<organism evidence="2 3">
    <name type="scientific">Mytilus edulis</name>
    <name type="common">Blue mussel</name>
    <dbReference type="NCBI Taxonomy" id="6550"/>
    <lineage>
        <taxon>Eukaryota</taxon>
        <taxon>Metazoa</taxon>
        <taxon>Spiralia</taxon>
        <taxon>Lophotrochozoa</taxon>
        <taxon>Mollusca</taxon>
        <taxon>Bivalvia</taxon>
        <taxon>Autobranchia</taxon>
        <taxon>Pteriomorphia</taxon>
        <taxon>Mytilida</taxon>
        <taxon>Mytiloidea</taxon>
        <taxon>Mytilidae</taxon>
        <taxon>Mytilinae</taxon>
        <taxon>Mytilus</taxon>
    </lineage>
</organism>
<sequence length="1460" mass="169688">MDQRQRNNFYKSISGIGIATQSACHVFEQYLISNGQSLEDFINLHRHDICHLCYNKVRCPHCTTGYHLPYEKVLCTDQLNDLFDSGLKLPCHAFGNLPKFYCCESRMGIQIKDLDLTLIRCLLVNFCQDLFWINCLNGGIFEDFLNNNKHDIFHMWQGHRAAREMTHMVDAEFNDIWKEIEDVICNLITHGIHDTSVATQIKDEQTKELVSLKNKILDELEEKRRQRIAFTELEIERQMKRNNFVKTRAVDEAIKIMESQNMVVLTGSAGSGKSATAIYLLRHFQTNKNYKPLKILTFADLSILINPNSDEPVIVLLEDIFGRTNYTYVENSERNVLGELGTCIGNTLKVIITIRTTIMKSCMSLFYTSNVFCGLHVVDLSRDFQLVKTEKKRLLERYLELNNILVSECGNCMDDQLQPDAAVTISNKVIDEIVQLDTVGVFPENCRLFTTIRCFTRLGIKFFRHPTISLRNEIDALRRADGNDNISTKLKYKFTALVYMLLSNDVLSKNSLDFCKVQDIFKSVNGGCTIIEHLLIDAADDMIDQYLTYSSIENAYYFQHRIIAEAVMISYSKCNISQVISMLNQDFIAEMVKPDCYIEKEGEVVLKVPSNNYRHLAKVIKELLLLKSIGACFIEYILTKSEIFENVEFLQAIVETFEYLFKPKDSLSSEDIELKTSVCKLLDLTFKKTASLDNLACFQFICVFIRVDKEKNQMELLEWMVWNSNQMFIKQCLEKTFYYQSHFLETLVACCNDDDDVTIVEWLLDHYNLNRLNIKKAFENICEFWDMYKNILKTLLKTSANDDNELTKLLLCAAFKTGNLESASFIIHRVDLRTFDFRAAVSIACNNHAFKIIEWLLEQSFFMQISSLIEDLPVIRILKWKNLPQSSSISRVLNDSILVGDYGIDLITDRIKSFRILALNVFKYVAKSSIDSQQSFVQSCHRTNFDIEGVFLDACKSNEFLVLEMVLNYYDEETFGQLIKKAGDDLSSLNFYPFCHTSKLPSVILQNTPIGSLHKNPSLFHFAAKEGDIEKVKIFLNEVECGKLFVDKAFFYSLNNPTLQVTELLLNKLPISDFQIYNCLQIVIKEGKTDCFQLLLRHGNIDLLDIDDLLTVIITEGKCKGLLLDVLKRNISKLNLQKKLQNKFFLAMTIWDLEVFEFLFRNVDHENIDAKEIVIESIKQEKFDVALLILRNVSVNVLNMTKEVIDELVNAIDLQDKMCVRRILMSFPEVDFMKLMYNAIINGDESYINDILMILDEDKQKYKKFKFYVKEFMKIALEHKQLSTLKIFVEHRCYICNLDVKLELIAFAEKGKTKICELYLEVIDTYYNRFTLTSEKTPVMNRHIVRLFERSFADDHIEHQLMSRLYLMDLLDLTALFKDECCFLFFIDHHTKYKLCSMILINFSEDVVDRLITITRFDRYELKVIFSYVCRECKEGKQFIATISRLEKRYGTSFYKISKN</sequence>
<dbReference type="EMBL" id="CAJPWZ010002679">
    <property type="protein sequence ID" value="CAG2242595.1"/>
    <property type="molecule type" value="Genomic_DNA"/>
</dbReference>
<dbReference type="InterPro" id="IPR036770">
    <property type="entry name" value="Ankyrin_rpt-contain_sf"/>
</dbReference>
<evidence type="ECO:0000313" key="2">
    <source>
        <dbReference type="EMBL" id="CAG2242595.1"/>
    </source>
</evidence>
<dbReference type="OrthoDB" id="6140587at2759"/>
<gene>
    <name evidence="2" type="ORF">MEDL_54754</name>
</gene>
<comment type="caution">
    <text evidence="2">The sequence shown here is derived from an EMBL/GenBank/DDBJ whole genome shotgun (WGS) entry which is preliminary data.</text>
</comment>
<dbReference type="SUPFAM" id="SSF48403">
    <property type="entry name" value="Ankyrin repeat"/>
    <property type="match status" value="1"/>
</dbReference>
<accession>A0A8S3U806</accession>
<evidence type="ECO:0000259" key="1">
    <source>
        <dbReference type="Pfam" id="PF20720"/>
    </source>
</evidence>
<keyword evidence="3" id="KW-1185">Reference proteome</keyword>
<dbReference type="InterPro" id="IPR027417">
    <property type="entry name" value="P-loop_NTPase"/>
</dbReference>
<reference evidence="2" key="1">
    <citation type="submission" date="2021-03" db="EMBL/GenBank/DDBJ databases">
        <authorList>
            <person name="Bekaert M."/>
        </authorList>
    </citation>
    <scope>NUCLEOTIDE SEQUENCE</scope>
</reference>
<feature type="domain" description="Novel STAND NTPase 3" evidence="1">
    <location>
        <begin position="244"/>
        <end position="400"/>
    </location>
</feature>
<name>A0A8S3U806_MYTED</name>
<dbReference type="SUPFAM" id="SSF52540">
    <property type="entry name" value="P-loop containing nucleoside triphosphate hydrolases"/>
    <property type="match status" value="1"/>
</dbReference>